<comment type="caution">
    <text evidence="2">The sequence shown here is derived from an EMBL/GenBank/DDBJ whole genome shotgun (WGS) entry which is preliminary data.</text>
</comment>
<sequence>MITCSAQKPSFSSKFDHLVESTRLSSVSHREETNSKHMPKLPSPSSNDAL</sequence>
<evidence type="ECO:0000313" key="3">
    <source>
        <dbReference type="Proteomes" id="UP000593562"/>
    </source>
</evidence>
<dbReference type="EMBL" id="JAAARO010000004">
    <property type="protein sequence ID" value="KAF5748261.1"/>
    <property type="molecule type" value="Genomic_DNA"/>
</dbReference>
<protein>
    <submittedName>
        <fullName evidence="2">Uncharacterized protein</fullName>
    </submittedName>
</protein>
<proteinExistence type="predicted"/>
<evidence type="ECO:0000256" key="1">
    <source>
        <dbReference type="SAM" id="MobiDB-lite"/>
    </source>
</evidence>
<evidence type="ECO:0000313" key="2">
    <source>
        <dbReference type="EMBL" id="KAF5748261.1"/>
    </source>
</evidence>
<name>A0A7J7DPJ0_TRIWF</name>
<reference evidence="2 3" key="1">
    <citation type="journal article" date="2020" name="Nat. Commun.">
        <title>Genome of Tripterygium wilfordii and identification of cytochrome P450 involved in triptolide biosynthesis.</title>
        <authorList>
            <person name="Tu L."/>
            <person name="Su P."/>
            <person name="Zhang Z."/>
            <person name="Gao L."/>
            <person name="Wang J."/>
            <person name="Hu T."/>
            <person name="Zhou J."/>
            <person name="Zhang Y."/>
            <person name="Zhao Y."/>
            <person name="Liu Y."/>
            <person name="Song Y."/>
            <person name="Tong Y."/>
            <person name="Lu Y."/>
            <person name="Yang J."/>
            <person name="Xu C."/>
            <person name="Jia M."/>
            <person name="Peters R.J."/>
            <person name="Huang L."/>
            <person name="Gao W."/>
        </authorList>
    </citation>
    <scope>NUCLEOTIDE SEQUENCE [LARGE SCALE GENOMIC DNA]</scope>
    <source>
        <strain evidence="3">cv. XIE 37</strain>
        <tissue evidence="2">Leaf</tissue>
    </source>
</reference>
<keyword evidence="3" id="KW-1185">Reference proteome</keyword>
<dbReference type="AlphaFoldDB" id="A0A7J7DPJ0"/>
<feature type="region of interest" description="Disordered" evidence="1">
    <location>
        <begin position="20"/>
        <end position="50"/>
    </location>
</feature>
<gene>
    <name evidence="2" type="ORF">HS088_TW04G00213</name>
</gene>
<accession>A0A7J7DPJ0</accession>
<dbReference type="Proteomes" id="UP000593562">
    <property type="component" value="Unassembled WGS sequence"/>
</dbReference>
<organism evidence="2 3">
    <name type="scientific">Tripterygium wilfordii</name>
    <name type="common">Thunder God vine</name>
    <dbReference type="NCBI Taxonomy" id="458696"/>
    <lineage>
        <taxon>Eukaryota</taxon>
        <taxon>Viridiplantae</taxon>
        <taxon>Streptophyta</taxon>
        <taxon>Embryophyta</taxon>
        <taxon>Tracheophyta</taxon>
        <taxon>Spermatophyta</taxon>
        <taxon>Magnoliopsida</taxon>
        <taxon>eudicotyledons</taxon>
        <taxon>Gunneridae</taxon>
        <taxon>Pentapetalae</taxon>
        <taxon>rosids</taxon>
        <taxon>fabids</taxon>
        <taxon>Celastrales</taxon>
        <taxon>Celastraceae</taxon>
        <taxon>Tripterygium</taxon>
    </lineage>
</organism>
<dbReference type="InParanoid" id="A0A7J7DPJ0"/>